<feature type="domain" description="Protein kinase" evidence="2">
    <location>
        <begin position="1"/>
        <end position="225"/>
    </location>
</feature>
<comment type="caution">
    <text evidence="3">The sequence shown here is derived from an EMBL/GenBank/DDBJ whole genome shotgun (WGS) entry which is preliminary data.</text>
</comment>
<keyword evidence="1" id="KW-0547">Nucleotide-binding</keyword>
<dbReference type="InterPro" id="IPR000719">
    <property type="entry name" value="Prot_kinase_dom"/>
</dbReference>
<dbReference type="SUPFAM" id="SSF56112">
    <property type="entry name" value="Protein kinase-like (PK-like)"/>
    <property type="match status" value="1"/>
</dbReference>
<dbReference type="GO" id="GO:0004672">
    <property type="term" value="F:protein kinase activity"/>
    <property type="evidence" value="ECO:0007669"/>
    <property type="project" value="InterPro"/>
</dbReference>
<dbReference type="EMBL" id="LVZM01014082">
    <property type="protein sequence ID" value="OUC43825.1"/>
    <property type="molecule type" value="Genomic_DNA"/>
</dbReference>
<accession>A0A1Y3EFR5</accession>
<dbReference type="Gene3D" id="1.10.510.10">
    <property type="entry name" value="Transferase(Phosphotransferase) domain 1"/>
    <property type="match status" value="2"/>
</dbReference>
<dbReference type="Proteomes" id="UP000243006">
    <property type="component" value="Unassembled WGS sequence"/>
</dbReference>
<feature type="binding site" evidence="1">
    <location>
        <position position="43"/>
    </location>
    <ligand>
        <name>ATP</name>
        <dbReference type="ChEBI" id="CHEBI:30616"/>
    </ligand>
</feature>
<dbReference type="Pfam" id="PF00069">
    <property type="entry name" value="Pkinase"/>
    <property type="match status" value="1"/>
</dbReference>
<dbReference type="GO" id="GO:0005524">
    <property type="term" value="F:ATP binding"/>
    <property type="evidence" value="ECO:0007669"/>
    <property type="project" value="UniProtKB-UniRule"/>
</dbReference>
<reference evidence="3 4" key="1">
    <citation type="submission" date="2015-04" db="EMBL/GenBank/DDBJ databases">
        <title>Draft genome of the roundworm Trichinella nativa.</title>
        <authorList>
            <person name="Mitreva M."/>
        </authorList>
    </citation>
    <scope>NUCLEOTIDE SEQUENCE [LARGE SCALE GENOMIC DNA]</scope>
    <source>
        <strain evidence="3 4">ISS45</strain>
    </source>
</reference>
<dbReference type="InterPro" id="IPR017441">
    <property type="entry name" value="Protein_kinase_ATP_BS"/>
</dbReference>
<dbReference type="PROSITE" id="PS00107">
    <property type="entry name" value="PROTEIN_KINASE_ATP"/>
    <property type="match status" value="1"/>
</dbReference>
<keyword evidence="1" id="KW-0067">ATP-binding</keyword>
<evidence type="ECO:0000313" key="4">
    <source>
        <dbReference type="Proteomes" id="UP000243006"/>
    </source>
</evidence>
<dbReference type="PROSITE" id="PS50011">
    <property type="entry name" value="PROTEIN_KINASE_DOM"/>
    <property type="match status" value="1"/>
</dbReference>
<evidence type="ECO:0000256" key="1">
    <source>
        <dbReference type="PROSITE-ProRule" id="PRU10141"/>
    </source>
</evidence>
<name>A0A1Y3EFR5_9BILA</name>
<proteinExistence type="predicted"/>
<dbReference type="PANTHER" id="PTHR11909">
    <property type="entry name" value="CASEIN KINASE-RELATED"/>
    <property type="match status" value="1"/>
</dbReference>
<sequence>MVGFQIDEIIDNRWKIKMLIGKGGYGRVHVADDLRTGKSAAVKSEHRKVKEKEDSIDQELKVFFAYHNLHDVGYVHRDIKLANLATGTSEYNKRRLYLFDFGLSRKYIDENKQLIKKRKVTCFKGTRKYASIKAHLNQDIGRVDDLWSLFYSIIEMFTGSLPWQGIHDNDKILQMKSSITLGTLCEELLPEFNLFALHLSTLKFEDRPCYEFLNILIEKSAYEFSISEDEPFDWEF</sequence>
<protein>
    <recommendedName>
        <fullName evidence="2">Protein kinase domain-containing protein</fullName>
    </recommendedName>
</protein>
<dbReference type="AlphaFoldDB" id="A0A1Y3EFR5"/>
<dbReference type="InterPro" id="IPR050235">
    <property type="entry name" value="CK1_Ser-Thr_kinase"/>
</dbReference>
<dbReference type="SMART" id="SM00220">
    <property type="entry name" value="S_TKc"/>
    <property type="match status" value="1"/>
</dbReference>
<dbReference type="InterPro" id="IPR011009">
    <property type="entry name" value="Kinase-like_dom_sf"/>
</dbReference>
<evidence type="ECO:0000313" key="3">
    <source>
        <dbReference type="EMBL" id="OUC43825.1"/>
    </source>
</evidence>
<organism evidence="3 4">
    <name type="scientific">Trichinella nativa</name>
    <dbReference type="NCBI Taxonomy" id="6335"/>
    <lineage>
        <taxon>Eukaryota</taxon>
        <taxon>Metazoa</taxon>
        <taxon>Ecdysozoa</taxon>
        <taxon>Nematoda</taxon>
        <taxon>Enoplea</taxon>
        <taxon>Dorylaimia</taxon>
        <taxon>Trichinellida</taxon>
        <taxon>Trichinellidae</taxon>
        <taxon>Trichinella</taxon>
    </lineage>
</organism>
<gene>
    <name evidence="3" type="ORF">D917_09498</name>
</gene>
<evidence type="ECO:0000259" key="2">
    <source>
        <dbReference type="PROSITE" id="PS50011"/>
    </source>
</evidence>